<gene>
    <name evidence="1" type="ORF">BES34_008795</name>
</gene>
<dbReference type="InterPro" id="IPR011990">
    <property type="entry name" value="TPR-like_helical_dom_sf"/>
</dbReference>
<accession>A0ABX4YJN3</accession>
<organism evidence="1 2">
    <name type="scientific">Leptospira inadai serovar Lyme</name>
    <dbReference type="NCBI Taxonomy" id="293084"/>
    <lineage>
        <taxon>Bacteria</taxon>
        <taxon>Pseudomonadati</taxon>
        <taxon>Spirochaetota</taxon>
        <taxon>Spirochaetia</taxon>
        <taxon>Leptospirales</taxon>
        <taxon>Leptospiraceae</taxon>
        <taxon>Leptospira</taxon>
    </lineage>
</organism>
<evidence type="ECO:0000313" key="1">
    <source>
        <dbReference type="EMBL" id="PNV75345.1"/>
    </source>
</evidence>
<keyword evidence="2" id="KW-1185">Reference proteome</keyword>
<name>A0ABX4YJN3_9LEPT</name>
<reference evidence="1" key="1">
    <citation type="submission" date="2018-01" db="EMBL/GenBank/DDBJ databases">
        <title>Genomic characterization of Leptospira inadai serogroup Lyme isolated from captured rat in Brazil and comparative analysis with human reference strain.</title>
        <authorList>
            <person name="Moreno L.Z."/>
            <person name="Loureiro A.P."/>
            <person name="Miraglia F."/>
            <person name="Kremer F.S."/>
            <person name="Eslabao M.R."/>
            <person name="Dellagostin O.A."/>
            <person name="Lilenbaum W."/>
            <person name="Moreno A.M."/>
        </authorList>
    </citation>
    <scope>NUCLEOTIDE SEQUENCE [LARGE SCALE GENOMIC DNA]</scope>
    <source>
        <strain evidence="1">M34/99</strain>
    </source>
</reference>
<proteinExistence type="predicted"/>
<protein>
    <recommendedName>
        <fullName evidence="3">Tetratricopeptide repeat protein</fullName>
    </recommendedName>
</protein>
<dbReference type="EMBL" id="MCRM02000007">
    <property type="protein sequence ID" value="PNV75345.1"/>
    <property type="molecule type" value="Genomic_DNA"/>
</dbReference>
<sequence>MLKRIWKRIKPRKRPSFSLVLFPFIILVCSCLYPIRYAETLENDSGFVYLSSQLFPREIVDSIRNPWEAKSQRGKASLANDRNNLGILLAKNSLLDDAEIEFSEAHKLAPSDPVPVLNLIRLYYLVDDISECKAFLSGYLKAASPTNRSKVEKILEEYRREDELVIYWDALSNIPGQEVHAWNGLADYFFRKQDWPKSYFYLEKILQLSPYHKNARGLMLQMANNLEKWDEAIVFGLSLVRTGERIPDLEYYLAHAYSEKKRYDEALVWIGKVPDNERENIRFLDLWKTCLLSKNPKADLTPLVPYFKKLRALGLQISQEDFLPTTTPEGKEAADRNIWGR</sequence>
<dbReference type="Gene3D" id="1.25.40.10">
    <property type="entry name" value="Tetratricopeptide repeat domain"/>
    <property type="match status" value="1"/>
</dbReference>
<dbReference type="SUPFAM" id="SSF48452">
    <property type="entry name" value="TPR-like"/>
    <property type="match status" value="1"/>
</dbReference>
<dbReference type="PROSITE" id="PS51257">
    <property type="entry name" value="PROKAR_LIPOPROTEIN"/>
    <property type="match status" value="1"/>
</dbReference>
<dbReference type="InterPro" id="IPR019734">
    <property type="entry name" value="TPR_rpt"/>
</dbReference>
<dbReference type="Proteomes" id="UP000094669">
    <property type="component" value="Unassembled WGS sequence"/>
</dbReference>
<comment type="caution">
    <text evidence="1">The sequence shown here is derived from an EMBL/GenBank/DDBJ whole genome shotgun (WGS) entry which is preliminary data.</text>
</comment>
<evidence type="ECO:0000313" key="2">
    <source>
        <dbReference type="Proteomes" id="UP000094669"/>
    </source>
</evidence>
<dbReference type="SMART" id="SM00028">
    <property type="entry name" value="TPR"/>
    <property type="match status" value="3"/>
</dbReference>
<evidence type="ECO:0008006" key="3">
    <source>
        <dbReference type="Google" id="ProtNLM"/>
    </source>
</evidence>